<dbReference type="EMBL" id="LWDE02002183">
    <property type="protein sequence ID" value="KAE8238294.1"/>
    <property type="molecule type" value="Genomic_DNA"/>
</dbReference>
<sequence length="271" mass="29481">MDDVVVDEMDGGMGQSKVSELSNRFSVWEDRQSTEGGGRTQEGQSGFRSKGHNFNASTTGHHQELSASTHARRPYRSLIVHASVDGDSPDKGSALAILPALTHTHWSAPSTQRSAASDVQQPRPKQRLFGNQGIGQGSGHRSKDGPPFFSSDARVTVRSTREHGPVDRAHSASCVFGDMDLFHSSLEFWNGTRTGDQSPPLTTMRDSRSGAQSHRRLTSDMLPCWSLMSIDLRAELVRSKDEAAVRAEDAASSFKLCTVPNVQLKIQHAGS</sequence>
<feature type="compositionally biased region" description="Acidic residues" evidence="1">
    <location>
        <begin position="1"/>
        <end position="10"/>
    </location>
</feature>
<proteinExistence type="predicted"/>
<feature type="region of interest" description="Disordered" evidence="1">
    <location>
        <begin position="1"/>
        <end position="70"/>
    </location>
</feature>
<feature type="compositionally biased region" description="Polar residues" evidence="1">
    <location>
        <begin position="106"/>
        <end position="120"/>
    </location>
</feature>
<comment type="caution">
    <text evidence="2">The sequence shown here is derived from an EMBL/GenBank/DDBJ whole genome shotgun (WGS) entry which is preliminary data.</text>
</comment>
<evidence type="ECO:0000313" key="3">
    <source>
        <dbReference type="Proteomes" id="UP000077684"/>
    </source>
</evidence>
<feature type="compositionally biased region" description="Polar residues" evidence="1">
    <location>
        <begin position="16"/>
        <end position="25"/>
    </location>
</feature>
<name>A0A8X7SSV1_9BASI</name>
<evidence type="ECO:0000313" key="2">
    <source>
        <dbReference type="EMBL" id="KAE8238294.1"/>
    </source>
</evidence>
<organism evidence="2 3">
    <name type="scientific">Tilletia controversa</name>
    <name type="common">dwarf bunt fungus</name>
    <dbReference type="NCBI Taxonomy" id="13291"/>
    <lineage>
        <taxon>Eukaryota</taxon>
        <taxon>Fungi</taxon>
        <taxon>Dikarya</taxon>
        <taxon>Basidiomycota</taxon>
        <taxon>Ustilaginomycotina</taxon>
        <taxon>Exobasidiomycetes</taxon>
        <taxon>Tilletiales</taxon>
        <taxon>Tilletiaceae</taxon>
        <taxon>Tilletia</taxon>
    </lineage>
</organism>
<dbReference type="AlphaFoldDB" id="A0A8X7SSV1"/>
<evidence type="ECO:0000256" key="1">
    <source>
        <dbReference type="SAM" id="MobiDB-lite"/>
    </source>
</evidence>
<accession>A0A8X7SSV1</accession>
<reference evidence="2" key="1">
    <citation type="submission" date="2016-04" db="EMBL/GenBank/DDBJ databases">
        <authorList>
            <person name="Nguyen H.D."/>
            <person name="Samba Siva P."/>
            <person name="Cullis J."/>
            <person name="Levesque C.A."/>
            <person name="Hambleton S."/>
        </authorList>
    </citation>
    <scope>NUCLEOTIDE SEQUENCE</scope>
    <source>
        <strain evidence="2">DAOMC 236426</strain>
    </source>
</reference>
<feature type="region of interest" description="Disordered" evidence="1">
    <location>
        <begin position="106"/>
        <end position="151"/>
    </location>
</feature>
<gene>
    <name evidence="2" type="ORF">A4X06_0g8891</name>
</gene>
<dbReference type="Proteomes" id="UP000077684">
    <property type="component" value="Unassembled WGS sequence"/>
</dbReference>
<protein>
    <submittedName>
        <fullName evidence="2">Uncharacterized protein</fullName>
    </submittedName>
</protein>
<reference evidence="2" key="2">
    <citation type="journal article" date="2019" name="IMA Fungus">
        <title>Genome sequencing and comparison of five Tilletia species to identify candidate genes for the detection of regulated species infecting wheat.</title>
        <authorList>
            <person name="Nguyen H.D.T."/>
            <person name="Sultana T."/>
            <person name="Kesanakurti P."/>
            <person name="Hambleton S."/>
        </authorList>
    </citation>
    <scope>NUCLEOTIDE SEQUENCE</scope>
    <source>
        <strain evidence="2">DAOMC 236426</strain>
    </source>
</reference>
<keyword evidence="3" id="KW-1185">Reference proteome</keyword>
<feature type="compositionally biased region" description="Polar residues" evidence="1">
    <location>
        <begin position="41"/>
        <end position="69"/>
    </location>
</feature>
<feature type="region of interest" description="Disordered" evidence="1">
    <location>
        <begin position="193"/>
        <end position="215"/>
    </location>
</feature>